<evidence type="ECO:0000313" key="2">
    <source>
        <dbReference type="Proteomes" id="UP000034324"/>
    </source>
</evidence>
<proteinExistence type="predicted"/>
<dbReference type="Proteomes" id="UP000034324">
    <property type="component" value="Unassembled WGS sequence"/>
</dbReference>
<evidence type="ECO:0000313" key="1">
    <source>
        <dbReference type="EMBL" id="KKQ78750.1"/>
    </source>
</evidence>
<dbReference type="EMBL" id="LBVC01000012">
    <property type="protein sequence ID" value="KKQ78750.1"/>
    <property type="molecule type" value="Genomic_DNA"/>
</dbReference>
<dbReference type="GO" id="GO:0004089">
    <property type="term" value="F:carbonate dehydratase activity"/>
    <property type="evidence" value="ECO:0007669"/>
    <property type="project" value="InterPro"/>
</dbReference>
<sequence>MDHQAEALIATCIDFRLQEAINNWIAQNFSPKTFDRVALAGGVKNLGIILNQIDIACRLHHIKKVVLINHEDCGAYGQEGTEEKHTEDLKIAKQKILSQFPELQVETYYLKLDGTFKMVVAQHQSAQPLVE</sequence>
<reference evidence="1 2" key="1">
    <citation type="journal article" date="2015" name="Nature">
        <title>rRNA introns, odd ribosomes, and small enigmatic genomes across a large radiation of phyla.</title>
        <authorList>
            <person name="Brown C.T."/>
            <person name="Hug L.A."/>
            <person name="Thomas B.C."/>
            <person name="Sharon I."/>
            <person name="Castelle C.J."/>
            <person name="Singh A."/>
            <person name="Wilkins M.J."/>
            <person name="Williams K.H."/>
            <person name="Banfield J.F."/>
        </authorList>
    </citation>
    <scope>NUCLEOTIDE SEQUENCE [LARGE SCALE GENOMIC DNA]</scope>
</reference>
<dbReference type="InterPro" id="IPR046871">
    <property type="entry name" value="Pro_CA_2"/>
</dbReference>
<dbReference type="SUPFAM" id="SSF53056">
    <property type="entry name" value="beta-carbonic anhydrase, cab"/>
    <property type="match status" value="1"/>
</dbReference>
<organism evidence="1 2">
    <name type="scientific">Candidatus Daviesbacteria bacterium GW2011_GWF2_38_6</name>
    <dbReference type="NCBI Taxonomy" id="1618432"/>
    <lineage>
        <taxon>Bacteria</taxon>
        <taxon>Candidatus Daviesiibacteriota</taxon>
    </lineage>
</organism>
<evidence type="ECO:0008006" key="3">
    <source>
        <dbReference type="Google" id="ProtNLM"/>
    </source>
</evidence>
<dbReference type="Gene3D" id="3.40.1050.10">
    <property type="entry name" value="Carbonic anhydrase"/>
    <property type="match status" value="1"/>
</dbReference>
<dbReference type="InterPro" id="IPR036874">
    <property type="entry name" value="Carbonic_anhydrase_sf"/>
</dbReference>
<comment type="caution">
    <text evidence="1">The sequence shown here is derived from an EMBL/GenBank/DDBJ whole genome shotgun (WGS) entry which is preliminary data.</text>
</comment>
<dbReference type="Pfam" id="PF20393">
    <property type="entry name" value="Pro_CA_2"/>
    <property type="match status" value="1"/>
</dbReference>
<accession>A0A0G0KTA4</accession>
<dbReference type="GO" id="GO:0008270">
    <property type="term" value="F:zinc ion binding"/>
    <property type="evidence" value="ECO:0007669"/>
    <property type="project" value="InterPro"/>
</dbReference>
<protein>
    <recommendedName>
        <fullName evidence="3">Carbonic anhydrase</fullName>
    </recommendedName>
</protein>
<gene>
    <name evidence="1" type="ORF">US99_C0012G0007</name>
</gene>
<dbReference type="AlphaFoldDB" id="A0A0G0KTA4"/>
<name>A0A0G0KTA4_9BACT</name>